<evidence type="ECO:0000313" key="2">
    <source>
        <dbReference type="Proteomes" id="UP000236500"/>
    </source>
</evidence>
<name>A0ABX4XR56_9LIST</name>
<keyword evidence="2" id="KW-1185">Reference proteome</keyword>
<reference evidence="1 2" key="1">
    <citation type="submission" date="2016-11" db="EMBL/GenBank/DDBJ databases">
        <title>Whole Genome Sequence of Listeria newyorkensis.</title>
        <authorList>
            <person name="Frink S."/>
            <person name="Morales C."/>
            <person name="Kiang D."/>
        </authorList>
    </citation>
    <scope>NUCLEOTIDE SEQUENCE [LARGE SCALE GENOMIC DNA]</scope>
    <source>
        <strain evidence="1 2">F1604011-044</strain>
    </source>
</reference>
<sequence>MEGDSTKKVNEHIHDSGYKWLDRRRFTFPESDTGSIGIVIDGKGFVECADIDDVMETLDNMAYIFKTKK</sequence>
<evidence type="ECO:0000313" key="1">
    <source>
        <dbReference type="EMBL" id="PNP94788.1"/>
    </source>
</evidence>
<comment type="caution">
    <text evidence="1">The sequence shown here is derived from an EMBL/GenBank/DDBJ whole genome shotgun (WGS) entry which is preliminary data.</text>
</comment>
<proteinExistence type="predicted"/>
<organism evidence="1 2">
    <name type="scientific">Listeria newyorkensis</name>
    <dbReference type="NCBI Taxonomy" id="1497681"/>
    <lineage>
        <taxon>Bacteria</taxon>
        <taxon>Bacillati</taxon>
        <taxon>Bacillota</taxon>
        <taxon>Bacilli</taxon>
        <taxon>Bacillales</taxon>
        <taxon>Listeriaceae</taxon>
        <taxon>Listeria</taxon>
    </lineage>
</organism>
<dbReference type="EMBL" id="MPDH01000001">
    <property type="protein sequence ID" value="PNP94788.1"/>
    <property type="molecule type" value="Genomic_DNA"/>
</dbReference>
<protein>
    <submittedName>
        <fullName evidence="1">Uncharacterized protein</fullName>
    </submittedName>
</protein>
<gene>
    <name evidence="1" type="ORF">BMT55_00070</name>
</gene>
<dbReference type="RefSeq" id="WP_103034765.1">
    <property type="nucleotide sequence ID" value="NZ_MPDH01000001.1"/>
</dbReference>
<dbReference type="Proteomes" id="UP000236500">
    <property type="component" value="Unassembled WGS sequence"/>
</dbReference>
<accession>A0ABX4XR56</accession>